<dbReference type="SUPFAM" id="SSF55257">
    <property type="entry name" value="RBP11-like subunits of RNA polymerase"/>
    <property type="match status" value="2"/>
</dbReference>
<feature type="non-terminal residue" evidence="4">
    <location>
        <position position="1"/>
    </location>
</feature>
<accession>X0UHZ3</accession>
<organism evidence="4">
    <name type="scientific">marine sediment metagenome</name>
    <dbReference type="NCBI Taxonomy" id="412755"/>
    <lineage>
        <taxon>unclassified sequences</taxon>
        <taxon>metagenomes</taxon>
        <taxon>ecological metagenomes</taxon>
    </lineage>
</organism>
<evidence type="ECO:0000259" key="3">
    <source>
        <dbReference type="Pfam" id="PF13656"/>
    </source>
</evidence>
<dbReference type="InterPro" id="IPR036603">
    <property type="entry name" value="RBP11-like"/>
</dbReference>
<dbReference type="GO" id="GO:0046983">
    <property type="term" value="F:protein dimerization activity"/>
    <property type="evidence" value="ECO:0007669"/>
    <property type="project" value="InterPro"/>
</dbReference>
<dbReference type="Pfam" id="PF13656">
    <property type="entry name" value="RNA_pol_L_2"/>
    <property type="match status" value="1"/>
</dbReference>
<name>X0UHZ3_9ZZZZ</name>
<gene>
    <name evidence="4" type="ORF">S01H1_32699</name>
</gene>
<evidence type="ECO:0000256" key="2">
    <source>
        <dbReference type="ARBA" id="ARBA00023163"/>
    </source>
</evidence>
<feature type="domain" description="DNA-directed RNA polymerase RBP11-like dimerisation" evidence="3">
    <location>
        <begin position="175"/>
        <end position="254"/>
    </location>
</feature>
<comment type="caution">
    <text evidence="4">The sequence shown here is derived from an EMBL/GenBank/DDBJ whole genome shotgun (WGS) entry which is preliminary data.</text>
</comment>
<evidence type="ECO:0000313" key="4">
    <source>
        <dbReference type="EMBL" id="GAG05230.1"/>
    </source>
</evidence>
<dbReference type="EMBL" id="BARS01020261">
    <property type="protein sequence ID" value="GAG05230.1"/>
    <property type="molecule type" value="Genomic_DNA"/>
</dbReference>
<dbReference type="Gene3D" id="3.30.1360.10">
    <property type="entry name" value="RNA polymerase, RBP11-like subunit"/>
    <property type="match status" value="2"/>
</dbReference>
<sequence length="257" mass="29235">DKYLSSTAVKELFPPNQITGDYIPITRLRPKLSENIEGENIEFTSPFDIGTAKEDGMYNIVSACAYGNTVDAVKANDVWNDKQKELVKDNTDQEEIDFQKANWFLLEAKRINVPNSFDFIVESVGVFSNFSIIYKACDIMIQKCNKMIKDLTDESDVNDIIIEKNTNSTVENEFIITLKNEDYTLGGALNYFLYERFYEGNESLSFVGFRVPHPHIPNGVIRMAFNKDGDSARVSQNLIQGAEDIITTFTNIQNKFK</sequence>
<evidence type="ECO:0000256" key="1">
    <source>
        <dbReference type="ARBA" id="ARBA00022478"/>
    </source>
</evidence>
<dbReference type="AlphaFoldDB" id="X0UHZ3"/>
<reference evidence="4" key="1">
    <citation type="journal article" date="2014" name="Front. Microbiol.">
        <title>High frequency of phylogenetically diverse reductive dehalogenase-homologous genes in deep subseafloor sedimentary metagenomes.</title>
        <authorList>
            <person name="Kawai M."/>
            <person name="Futagami T."/>
            <person name="Toyoda A."/>
            <person name="Takaki Y."/>
            <person name="Nishi S."/>
            <person name="Hori S."/>
            <person name="Arai W."/>
            <person name="Tsubouchi T."/>
            <person name="Morono Y."/>
            <person name="Uchiyama I."/>
            <person name="Ito T."/>
            <person name="Fujiyama A."/>
            <person name="Inagaki F."/>
            <person name="Takami H."/>
        </authorList>
    </citation>
    <scope>NUCLEOTIDE SEQUENCE</scope>
    <source>
        <strain evidence="4">Expedition CK06-06</strain>
    </source>
</reference>
<protein>
    <recommendedName>
        <fullName evidence="3">DNA-directed RNA polymerase RBP11-like dimerisation domain-containing protein</fullName>
    </recommendedName>
</protein>
<proteinExistence type="predicted"/>
<keyword evidence="2" id="KW-0804">Transcription</keyword>
<dbReference type="InterPro" id="IPR009025">
    <property type="entry name" value="RBP11-like_dimer"/>
</dbReference>
<keyword evidence="1" id="KW-0240">DNA-directed RNA polymerase</keyword>
<dbReference type="GO" id="GO:0006351">
    <property type="term" value="P:DNA-templated transcription"/>
    <property type="evidence" value="ECO:0007669"/>
    <property type="project" value="InterPro"/>
</dbReference>
<dbReference type="GO" id="GO:0000428">
    <property type="term" value="C:DNA-directed RNA polymerase complex"/>
    <property type="evidence" value="ECO:0007669"/>
    <property type="project" value="UniProtKB-KW"/>
</dbReference>